<accession>A0A8S1HPT0</accession>
<dbReference type="GO" id="GO:0000492">
    <property type="term" value="P:box C/D snoRNP assembly"/>
    <property type="evidence" value="ECO:0007669"/>
    <property type="project" value="TreeGrafter"/>
</dbReference>
<evidence type="ECO:0000256" key="8">
    <source>
        <dbReference type="ARBA" id="ARBA00049598"/>
    </source>
</evidence>
<feature type="compositionally biased region" description="Basic residues" evidence="14">
    <location>
        <begin position="409"/>
        <end position="419"/>
    </location>
</feature>
<dbReference type="GO" id="GO:0000463">
    <property type="term" value="P:maturation of LSU-rRNA from tricistronic rRNA transcript (SSU-rRNA, 5.8S rRNA, LSU-rRNA)"/>
    <property type="evidence" value="ECO:0007669"/>
    <property type="project" value="TreeGrafter"/>
</dbReference>
<evidence type="ECO:0000256" key="6">
    <source>
        <dbReference type="ARBA" id="ARBA00022833"/>
    </source>
</evidence>
<evidence type="ECO:0000256" key="11">
    <source>
        <dbReference type="ARBA" id="ARBA00068630"/>
    </source>
</evidence>
<dbReference type="Gene3D" id="3.30.60.190">
    <property type="match status" value="1"/>
</dbReference>
<dbReference type="InterPro" id="IPR007529">
    <property type="entry name" value="Znf_HIT"/>
</dbReference>
<dbReference type="CDD" id="cd23023">
    <property type="entry name" value="zf-HIT_BCD1"/>
    <property type="match status" value="1"/>
</dbReference>
<feature type="region of interest" description="Disordered" evidence="14">
    <location>
        <begin position="380"/>
        <end position="497"/>
    </location>
</feature>
<dbReference type="PANTHER" id="PTHR13483:SF11">
    <property type="entry name" value="ZINC FINGER HIT DOMAIN-CONTAINING PROTEIN 3"/>
    <property type="match status" value="1"/>
</dbReference>
<dbReference type="FunFam" id="3.30.60.190:FF:000001">
    <property type="entry name" value="box C/D snoRNA protein 1"/>
    <property type="match status" value="1"/>
</dbReference>
<evidence type="ECO:0000256" key="3">
    <source>
        <dbReference type="ARBA" id="ARBA00022553"/>
    </source>
</evidence>
<feature type="compositionally biased region" description="Acidic residues" evidence="14">
    <location>
        <begin position="15"/>
        <end position="24"/>
    </location>
</feature>
<dbReference type="PANTHER" id="PTHR13483">
    <property type="entry name" value="BOX C_D SNORNA PROTEIN 1-RELATED"/>
    <property type="match status" value="1"/>
</dbReference>
<dbReference type="Pfam" id="PF25790">
    <property type="entry name" value="BCD1"/>
    <property type="match status" value="1"/>
</dbReference>
<dbReference type="InterPro" id="IPR057721">
    <property type="entry name" value="BCD1_alpha/beta"/>
</dbReference>
<evidence type="ECO:0000256" key="10">
    <source>
        <dbReference type="ARBA" id="ARBA00061949"/>
    </source>
</evidence>
<keyword evidence="7" id="KW-0832">Ubl conjugation</keyword>
<keyword evidence="3" id="KW-0597">Phosphoprotein</keyword>
<evidence type="ECO:0000256" key="1">
    <source>
        <dbReference type="ARBA" id="ARBA00022499"/>
    </source>
</evidence>
<keyword evidence="6" id="KW-0862">Zinc</keyword>
<keyword evidence="4" id="KW-0479">Metal-binding</keyword>
<dbReference type="AlphaFoldDB" id="A0A8S1HPT0"/>
<comment type="function">
    <text evidence="8">Required for box C/D snoRNAs accumulation involved in snoRNA processing, snoRNA transport to the nucleolus and ribosome biogenesis.</text>
</comment>
<comment type="caution">
    <text evidence="16">The sequence shown here is derived from an EMBL/GenBank/DDBJ whole genome shotgun (WGS) entry which is preliminary data.</text>
</comment>
<dbReference type="Pfam" id="PF04438">
    <property type="entry name" value="zf-HIT"/>
    <property type="match status" value="1"/>
</dbReference>
<dbReference type="OrthoDB" id="272357at2759"/>
<evidence type="ECO:0000256" key="4">
    <source>
        <dbReference type="ARBA" id="ARBA00022723"/>
    </source>
</evidence>
<evidence type="ECO:0000259" key="15">
    <source>
        <dbReference type="PROSITE" id="PS51083"/>
    </source>
</evidence>
<evidence type="ECO:0000256" key="9">
    <source>
        <dbReference type="ARBA" id="ARBA00049654"/>
    </source>
</evidence>
<keyword evidence="1" id="KW-1017">Isopeptide bond</keyword>
<dbReference type="Proteomes" id="UP000835052">
    <property type="component" value="Unassembled WGS sequence"/>
</dbReference>
<keyword evidence="17" id="KW-1185">Reference proteome</keyword>
<keyword evidence="2" id="KW-0690">Ribosome biogenesis</keyword>
<reference evidence="16" key="1">
    <citation type="submission" date="2020-10" db="EMBL/GenBank/DDBJ databases">
        <authorList>
            <person name="Kikuchi T."/>
        </authorList>
    </citation>
    <scope>NUCLEOTIDE SEQUENCE</scope>
    <source>
        <strain evidence="16">NKZ352</strain>
    </source>
</reference>
<dbReference type="SUPFAM" id="SSF144232">
    <property type="entry name" value="HIT/MYND zinc finger-like"/>
    <property type="match status" value="1"/>
</dbReference>
<sequence length="497" mass="56199">MTSVDAELLKNPLEDGVEDGEITDDEDCATSSFEVSTELDAVRNYEEDDNGNSSGDEYPEEILNVVAQKAFEKSQQKAVSIEQKPPNDPKLCVVCQKKEHKYRCPRCDVRSCSLGCSKQHKTDSDCDGVRQAFCTVNKLSQFDAQKSIDDQKFFHAIKEAVGLQTNEGPVQPRNEENLGKPSEEIFEHGLRCKPNSSLERYLMNAARFRRIWLGFSDENKPNESRHEQFSDTIFWNIDIIFRKQTEEGFSDYSKTIVNIPDSIRLVTVLKQFFKPRKFGMVVSESDLDLEKLEPFISRGIEGVNVFMPVHSLQNKFYGILPDQSLLENLRNKIVVDYPTLVVTLDNEFLNIEIINKDEAEAVFNKFGGFSMNSRGGFPRGGGQNFGGHRGDRRGRGGQFNRGGFTPRGGSHHVQQRFQKRSFGGDGNDQPQWKRGRGGPGHRNSRGNFNRLQNNRHQPPAEGFDPFEPFEGPITLPMEYGNSGAKSSYSFAVPKRND</sequence>
<dbReference type="GO" id="GO:0008270">
    <property type="term" value="F:zinc ion binding"/>
    <property type="evidence" value="ECO:0007669"/>
    <property type="project" value="UniProtKB-UniRule"/>
</dbReference>
<evidence type="ECO:0000256" key="13">
    <source>
        <dbReference type="PROSITE-ProRule" id="PRU00453"/>
    </source>
</evidence>
<evidence type="ECO:0000256" key="7">
    <source>
        <dbReference type="ARBA" id="ARBA00022843"/>
    </source>
</evidence>
<comment type="similarity">
    <text evidence="9">Belongs to the BCD1 family.</text>
</comment>
<dbReference type="InterPro" id="IPR051639">
    <property type="entry name" value="BCD1"/>
</dbReference>
<protein>
    <recommendedName>
        <fullName evidence="11">Box C/D snoRNA protein 1</fullName>
    </recommendedName>
    <alternativeName>
        <fullName evidence="12">Zinc finger HIT domain-containing protein 6</fullName>
    </alternativeName>
</protein>
<evidence type="ECO:0000256" key="12">
    <source>
        <dbReference type="ARBA" id="ARBA00077531"/>
    </source>
</evidence>
<comment type="subunit">
    <text evidence="10">Interacts with FBL, SNU13, NOP58, NUFIP1, RUVBL1, RUVBL2 and TAF9. Interacts (via HIT-type zinc finger) with the RUVBL1/RUVBL2 complex in the presence of ADP.</text>
</comment>
<feature type="compositionally biased region" description="Polar residues" evidence="14">
    <location>
        <begin position="445"/>
        <end position="456"/>
    </location>
</feature>
<dbReference type="PROSITE" id="PS51083">
    <property type="entry name" value="ZF_HIT"/>
    <property type="match status" value="1"/>
</dbReference>
<dbReference type="GO" id="GO:0070761">
    <property type="term" value="C:pre-snoRNP complex"/>
    <property type="evidence" value="ECO:0007669"/>
    <property type="project" value="TreeGrafter"/>
</dbReference>
<evidence type="ECO:0000256" key="5">
    <source>
        <dbReference type="ARBA" id="ARBA00022771"/>
    </source>
</evidence>
<feature type="region of interest" description="Disordered" evidence="14">
    <location>
        <begin position="39"/>
        <end position="58"/>
    </location>
</feature>
<evidence type="ECO:0000313" key="17">
    <source>
        <dbReference type="Proteomes" id="UP000835052"/>
    </source>
</evidence>
<feature type="domain" description="HIT-type" evidence="15">
    <location>
        <begin position="92"/>
        <end position="126"/>
    </location>
</feature>
<organism evidence="16 17">
    <name type="scientific">Caenorhabditis auriculariae</name>
    <dbReference type="NCBI Taxonomy" id="2777116"/>
    <lineage>
        <taxon>Eukaryota</taxon>
        <taxon>Metazoa</taxon>
        <taxon>Ecdysozoa</taxon>
        <taxon>Nematoda</taxon>
        <taxon>Chromadorea</taxon>
        <taxon>Rhabditida</taxon>
        <taxon>Rhabditina</taxon>
        <taxon>Rhabditomorpha</taxon>
        <taxon>Rhabditoidea</taxon>
        <taxon>Rhabditidae</taxon>
        <taxon>Peloderinae</taxon>
        <taxon>Caenorhabditis</taxon>
    </lineage>
</organism>
<dbReference type="EMBL" id="CAJGYM010000113">
    <property type="protein sequence ID" value="CAD6198036.1"/>
    <property type="molecule type" value="Genomic_DNA"/>
</dbReference>
<evidence type="ECO:0000256" key="14">
    <source>
        <dbReference type="SAM" id="MobiDB-lite"/>
    </source>
</evidence>
<proteinExistence type="inferred from homology"/>
<evidence type="ECO:0000313" key="16">
    <source>
        <dbReference type="EMBL" id="CAD6198036.1"/>
    </source>
</evidence>
<dbReference type="GO" id="GO:0048254">
    <property type="term" value="P:snoRNA localization"/>
    <property type="evidence" value="ECO:0007669"/>
    <property type="project" value="TreeGrafter"/>
</dbReference>
<dbReference type="GO" id="GO:0005634">
    <property type="term" value="C:nucleus"/>
    <property type="evidence" value="ECO:0007669"/>
    <property type="project" value="TreeGrafter"/>
</dbReference>
<keyword evidence="5 13" id="KW-0863">Zinc-finger</keyword>
<feature type="region of interest" description="Disordered" evidence="14">
    <location>
        <begin position="1"/>
        <end position="24"/>
    </location>
</feature>
<name>A0A8S1HPT0_9PELO</name>
<gene>
    <name evidence="16" type="ORF">CAUJ_LOCUS13943</name>
</gene>
<evidence type="ECO:0000256" key="2">
    <source>
        <dbReference type="ARBA" id="ARBA00022517"/>
    </source>
</evidence>